<dbReference type="RefSeq" id="WP_193929618.1">
    <property type="nucleotide sequence ID" value="NZ_JADEYC010000034.1"/>
</dbReference>
<feature type="compositionally biased region" description="Polar residues" evidence="5">
    <location>
        <begin position="141"/>
        <end position="150"/>
    </location>
</feature>
<dbReference type="EMBL" id="JADEYC010000034">
    <property type="protein sequence ID" value="MBE9376177.1"/>
    <property type="molecule type" value="Genomic_DNA"/>
</dbReference>
<protein>
    <submittedName>
        <fullName evidence="8">Tyrosine-type recombinase/integrase</fullName>
    </submittedName>
</protein>
<dbReference type="GO" id="GO:0015074">
    <property type="term" value="P:DNA integration"/>
    <property type="evidence" value="ECO:0007669"/>
    <property type="project" value="UniProtKB-KW"/>
</dbReference>
<dbReference type="GO" id="GO:0003677">
    <property type="term" value="F:DNA binding"/>
    <property type="evidence" value="ECO:0007669"/>
    <property type="project" value="UniProtKB-UniRule"/>
</dbReference>
<dbReference type="InterPro" id="IPR013762">
    <property type="entry name" value="Integrase-like_cat_sf"/>
</dbReference>
<organism evidence="8 9">
    <name type="scientific">Saccharopolyspora montiporae</name>
    <dbReference type="NCBI Taxonomy" id="2781240"/>
    <lineage>
        <taxon>Bacteria</taxon>
        <taxon>Bacillati</taxon>
        <taxon>Actinomycetota</taxon>
        <taxon>Actinomycetes</taxon>
        <taxon>Pseudonocardiales</taxon>
        <taxon>Pseudonocardiaceae</taxon>
        <taxon>Saccharopolyspora</taxon>
    </lineage>
</organism>
<dbReference type="PROSITE" id="PS51898">
    <property type="entry name" value="TYR_RECOMBINASE"/>
    <property type="match status" value="1"/>
</dbReference>
<evidence type="ECO:0000313" key="9">
    <source>
        <dbReference type="Proteomes" id="UP000598360"/>
    </source>
</evidence>
<gene>
    <name evidence="8" type="ORF">IQ251_17140</name>
</gene>
<accession>A0A929G1T4</accession>
<dbReference type="InterPro" id="IPR010998">
    <property type="entry name" value="Integrase_recombinase_N"/>
</dbReference>
<dbReference type="PANTHER" id="PTHR30349">
    <property type="entry name" value="PHAGE INTEGRASE-RELATED"/>
    <property type="match status" value="1"/>
</dbReference>
<dbReference type="PROSITE" id="PS51900">
    <property type="entry name" value="CB"/>
    <property type="match status" value="1"/>
</dbReference>
<dbReference type="AlphaFoldDB" id="A0A929G1T4"/>
<evidence type="ECO:0000256" key="2">
    <source>
        <dbReference type="ARBA" id="ARBA00023125"/>
    </source>
</evidence>
<proteinExistence type="predicted"/>
<dbReference type="Pfam" id="PF02899">
    <property type="entry name" value="Phage_int_SAM_1"/>
    <property type="match status" value="1"/>
</dbReference>
<evidence type="ECO:0000259" key="7">
    <source>
        <dbReference type="PROSITE" id="PS51900"/>
    </source>
</evidence>
<keyword evidence="2 4" id="KW-0238">DNA-binding</keyword>
<keyword evidence="3" id="KW-0233">DNA recombination</keyword>
<dbReference type="Gene3D" id="1.10.443.10">
    <property type="entry name" value="Intergrase catalytic core"/>
    <property type="match status" value="1"/>
</dbReference>
<dbReference type="InterPro" id="IPR044068">
    <property type="entry name" value="CB"/>
</dbReference>
<keyword evidence="9" id="KW-1185">Reference proteome</keyword>
<feature type="compositionally biased region" description="Basic and acidic residues" evidence="5">
    <location>
        <begin position="130"/>
        <end position="140"/>
    </location>
</feature>
<name>A0A929G1T4_9PSEU</name>
<evidence type="ECO:0000256" key="5">
    <source>
        <dbReference type="SAM" id="MobiDB-lite"/>
    </source>
</evidence>
<dbReference type="InterPro" id="IPR050090">
    <property type="entry name" value="Tyrosine_recombinase_XerCD"/>
</dbReference>
<evidence type="ECO:0000256" key="3">
    <source>
        <dbReference type="ARBA" id="ARBA00023172"/>
    </source>
</evidence>
<reference evidence="8" key="1">
    <citation type="submission" date="2020-10" db="EMBL/GenBank/DDBJ databases">
        <title>Diversity and distribution of actinomycetes associated with coral in the coast of Hainan.</title>
        <authorList>
            <person name="Li F."/>
        </authorList>
    </citation>
    <scope>NUCLEOTIDE SEQUENCE</scope>
    <source>
        <strain evidence="8">HNM0983</strain>
    </source>
</reference>
<feature type="domain" description="Core-binding (CB)" evidence="7">
    <location>
        <begin position="30"/>
        <end position="118"/>
    </location>
</feature>
<sequence>MDIDAPAEQGTAARLAPTELLLAEQTRTGHTVRALIASWLGSFTDSRDTRTAYARDLHEYVAWCAARDLDPLAVRLPEVQMYAAELARARNPRTGRAFAATTRARKLAAVSSFYTYLVRAGTIDANPARDAARPRYDRGHSPTTSVSAGQASAMLGSSRDYRHRTLGPEAVALVMVLLVDLGVRVSELCAADLADLAQRDGLHVLTVRMKGGKVRTRPVPEPVRPVLEAYLAARPAAADERALLVTRQGVRINRHQVHRLVQNVAARAGVAMPQRITPHSMRHAFNTIAREHGAALEDRRDALGHSSAAITQLYDHVALSLTRDPAHLVAGATSAEQTEEHDDRSHDA</sequence>
<evidence type="ECO:0000256" key="1">
    <source>
        <dbReference type="ARBA" id="ARBA00022908"/>
    </source>
</evidence>
<dbReference type="Pfam" id="PF00589">
    <property type="entry name" value="Phage_integrase"/>
    <property type="match status" value="1"/>
</dbReference>
<dbReference type="InterPro" id="IPR002104">
    <property type="entry name" value="Integrase_catalytic"/>
</dbReference>
<dbReference type="Proteomes" id="UP000598360">
    <property type="component" value="Unassembled WGS sequence"/>
</dbReference>
<evidence type="ECO:0000259" key="6">
    <source>
        <dbReference type="PROSITE" id="PS51898"/>
    </source>
</evidence>
<dbReference type="InterPro" id="IPR011010">
    <property type="entry name" value="DNA_brk_join_enz"/>
</dbReference>
<evidence type="ECO:0000256" key="4">
    <source>
        <dbReference type="PROSITE-ProRule" id="PRU01248"/>
    </source>
</evidence>
<dbReference type="Gene3D" id="1.10.150.130">
    <property type="match status" value="1"/>
</dbReference>
<dbReference type="SUPFAM" id="SSF56349">
    <property type="entry name" value="DNA breaking-rejoining enzymes"/>
    <property type="match status" value="1"/>
</dbReference>
<feature type="domain" description="Tyr recombinase" evidence="6">
    <location>
        <begin position="141"/>
        <end position="327"/>
    </location>
</feature>
<keyword evidence="1" id="KW-0229">DNA integration</keyword>
<comment type="caution">
    <text evidence="8">The sequence shown here is derived from an EMBL/GenBank/DDBJ whole genome shotgun (WGS) entry which is preliminary data.</text>
</comment>
<evidence type="ECO:0000313" key="8">
    <source>
        <dbReference type="EMBL" id="MBE9376177.1"/>
    </source>
</evidence>
<dbReference type="PANTHER" id="PTHR30349:SF81">
    <property type="entry name" value="TYROSINE RECOMBINASE XERC"/>
    <property type="match status" value="1"/>
</dbReference>
<dbReference type="InterPro" id="IPR004107">
    <property type="entry name" value="Integrase_SAM-like_N"/>
</dbReference>
<feature type="region of interest" description="Disordered" evidence="5">
    <location>
        <begin position="130"/>
        <end position="152"/>
    </location>
</feature>
<dbReference type="GO" id="GO:0006310">
    <property type="term" value="P:DNA recombination"/>
    <property type="evidence" value="ECO:0007669"/>
    <property type="project" value="UniProtKB-KW"/>
</dbReference>